<comment type="similarity">
    <text evidence="2">Belongs to the EamA transporter family.</text>
</comment>
<evidence type="ECO:0000256" key="2">
    <source>
        <dbReference type="ARBA" id="ARBA00007362"/>
    </source>
</evidence>
<feature type="transmembrane region" description="Helical" evidence="7">
    <location>
        <begin position="95"/>
        <end position="115"/>
    </location>
</feature>
<comment type="caution">
    <text evidence="9">The sequence shown here is derived from an EMBL/GenBank/DDBJ whole genome shotgun (WGS) entry which is preliminary data.</text>
</comment>
<dbReference type="Proteomes" id="UP000433575">
    <property type="component" value="Unassembled WGS sequence"/>
</dbReference>
<evidence type="ECO:0000256" key="7">
    <source>
        <dbReference type="SAM" id="Phobius"/>
    </source>
</evidence>
<dbReference type="Proteomes" id="UP000480929">
    <property type="component" value="Unassembled WGS sequence"/>
</dbReference>
<feature type="transmembrane region" description="Helical" evidence="7">
    <location>
        <begin position="12"/>
        <end position="30"/>
    </location>
</feature>
<dbReference type="PANTHER" id="PTHR32322:SF18">
    <property type="entry name" value="S-ADENOSYLMETHIONINE_S-ADENOSYLHOMOCYSTEINE TRANSPORTER"/>
    <property type="match status" value="1"/>
</dbReference>
<evidence type="ECO:0000256" key="4">
    <source>
        <dbReference type="ARBA" id="ARBA00022692"/>
    </source>
</evidence>
<keyword evidence="5 7" id="KW-1133">Transmembrane helix</keyword>
<evidence type="ECO:0000313" key="11">
    <source>
        <dbReference type="Proteomes" id="UP000433575"/>
    </source>
</evidence>
<keyword evidence="12" id="KW-1185">Reference proteome</keyword>
<feature type="domain" description="EamA" evidence="8">
    <location>
        <begin position="150"/>
        <end position="285"/>
    </location>
</feature>
<evidence type="ECO:0000313" key="10">
    <source>
        <dbReference type="EMBL" id="MSC34358.1"/>
    </source>
</evidence>
<feature type="transmembrane region" description="Helical" evidence="7">
    <location>
        <begin position="66"/>
        <end position="83"/>
    </location>
</feature>
<evidence type="ECO:0000313" key="9">
    <source>
        <dbReference type="EMBL" id="MSA90628.1"/>
    </source>
</evidence>
<dbReference type="Pfam" id="PF00892">
    <property type="entry name" value="EamA"/>
    <property type="match status" value="2"/>
</dbReference>
<evidence type="ECO:0000256" key="6">
    <source>
        <dbReference type="ARBA" id="ARBA00023136"/>
    </source>
</evidence>
<keyword evidence="6 7" id="KW-0472">Membrane</keyword>
<feature type="transmembrane region" description="Helical" evidence="7">
    <location>
        <begin position="122"/>
        <end position="141"/>
    </location>
</feature>
<evidence type="ECO:0000256" key="3">
    <source>
        <dbReference type="ARBA" id="ARBA00022475"/>
    </source>
</evidence>
<organism evidence="9 11">
    <name type="scientific">Holdemania massiliensis</name>
    <dbReference type="NCBI Taxonomy" id="1468449"/>
    <lineage>
        <taxon>Bacteria</taxon>
        <taxon>Bacillati</taxon>
        <taxon>Bacillota</taxon>
        <taxon>Erysipelotrichia</taxon>
        <taxon>Erysipelotrichales</taxon>
        <taxon>Erysipelotrichaceae</taxon>
        <taxon>Holdemania</taxon>
    </lineage>
</organism>
<proteinExistence type="inferred from homology"/>
<keyword evidence="4 7" id="KW-0812">Transmembrane</keyword>
<dbReference type="PANTHER" id="PTHR32322">
    <property type="entry name" value="INNER MEMBRANE TRANSPORTER"/>
    <property type="match status" value="1"/>
</dbReference>
<dbReference type="InterPro" id="IPR000620">
    <property type="entry name" value="EamA_dom"/>
</dbReference>
<evidence type="ECO:0000259" key="8">
    <source>
        <dbReference type="Pfam" id="PF00892"/>
    </source>
</evidence>
<dbReference type="InterPro" id="IPR037185">
    <property type="entry name" value="EmrE-like"/>
</dbReference>
<dbReference type="AlphaFoldDB" id="A0A6N7SAP1"/>
<sequence>MNSKLRLGQAAALITILIWGTTFISTKVLLTALSPIEILFLRFVIGYLALWLAAPRRLVLTERKQEGWFAAAGLCGVALYYGFENLALSMTQASNVGVIISIAPFFTVLFSAVFLKQKRPGLRFFLGFLMAMAGILLISFNQQAVEIHPLGDGLAVIAAMIWAIYCLISRKISELGYNVLLTTRRTFFYGLVLMLPLVMTQFSADFQILSEPSVLLNLVFLGLGASALCFVTWNYAVGILGSVKTSVTIYIVPVITAVASAWVLHEPLTPRVILGLGLTLGGLLLSQKINQEKEQKEQNGILE</sequence>
<evidence type="ECO:0000313" key="12">
    <source>
        <dbReference type="Proteomes" id="UP000480929"/>
    </source>
</evidence>
<accession>A0A6N7SAP1</accession>
<dbReference type="SUPFAM" id="SSF103481">
    <property type="entry name" value="Multidrug resistance efflux transporter EmrE"/>
    <property type="match status" value="2"/>
</dbReference>
<dbReference type="GO" id="GO:0005886">
    <property type="term" value="C:plasma membrane"/>
    <property type="evidence" value="ECO:0007669"/>
    <property type="project" value="UniProtKB-SubCell"/>
</dbReference>
<feature type="transmembrane region" description="Helical" evidence="7">
    <location>
        <begin position="270"/>
        <end position="286"/>
    </location>
</feature>
<keyword evidence="3" id="KW-1003">Cell membrane</keyword>
<name>A0A6N7SAP1_9FIRM</name>
<dbReference type="OrthoDB" id="9805239at2"/>
<feature type="transmembrane region" description="Helical" evidence="7">
    <location>
        <begin position="147"/>
        <end position="168"/>
    </location>
</feature>
<feature type="transmembrane region" description="Helical" evidence="7">
    <location>
        <begin position="247"/>
        <end position="264"/>
    </location>
</feature>
<dbReference type="EMBL" id="WKPJ01000031">
    <property type="protein sequence ID" value="MSA90628.1"/>
    <property type="molecule type" value="Genomic_DNA"/>
</dbReference>
<protein>
    <submittedName>
        <fullName evidence="9">EamA family transporter</fullName>
    </submittedName>
</protein>
<feature type="domain" description="EamA" evidence="8">
    <location>
        <begin position="8"/>
        <end position="139"/>
    </location>
</feature>
<feature type="transmembrane region" description="Helical" evidence="7">
    <location>
        <begin position="188"/>
        <end position="208"/>
    </location>
</feature>
<feature type="transmembrane region" description="Helical" evidence="7">
    <location>
        <begin position="214"/>
        <end position="235"/>
    </location>
</feature>
<dbReference type="EMBL" id="WKPI01000033">
    <property type="protein sequence ID" value="MSC34358.1"/>
    <property type="molecule type" value="Genomic_DNA"/>
</dbReference>
<evidence type="ECO:0000256" key="5">
    <source>
        <dbReference type="ARBA" id="ARBA00022989"/>
    </source>
</evidence>
<dbReference type="InterPro" id="IPR050638">
    <property type="entry name" value="AA-Vitamin_Transporters"/>
</dbReference>
<dbReference type="RefSeq" id="WP_154239961.1">
    <property type="nucleotide sequence ID" value="NZ_CALJPI010000256.1"/>
</dbReference>
<evidence type="ECO:0000256" key="1">
    <source>
        <dbReference type="ARBA" id="ARBA00004651"/>
    </source>
</evidence>
<comment type="subcellular location">
    <subcellularLocation>
        <location evidence="1">Cell membrane</location>
        <topology evidence="1">Multi-pass membrane protein</topology>
    </subcellularLocation>
</comment>
<reference evidence="11 12" key="1">
    <citation type="journal article" date="2019" name="Nat. Med.">
        <title>A library of human gut bacterial isolates paired with longitudinal multiomics data enables mechanistic microbiome research.</title>
        <authorList>
            <person name="Poyet M."/>
            <person name="Groussin M."/>
            <person name="Gibbons S.M."/>
            <person name="Avila-Pacheco J."/>
            <person name="Jiang X."/>
            <person name="Kearney S.M."/>
            <person name="Perrotta A.R."/>
            <person name="Berdy B."/>
            <person name="Zhao S."/>
            <person name="Lieberman T.D."/>
            <person name="Swanson P.K."/>
            <person name="Smith M."/>
            <person name="Roesemann S."/>
            <person name="Alexander J.E."/>
            <person name="Rich S.A."/>
            <person name="Livny J."/>
            <person name="Vlamakis H."/>
            <person name="Clish C."/>
            <person name="Bullock K."/>
            <person name="Deik A."/>
            <person name="Scott J."/>
            <person name="Pierce K.A."/>
            <person name="Xavier R.J."/>
            <person name="Alm E.J."/>
        </authorList>
    </citation>
    <scope>NUCLEOTIDE SEQUENCE [LARGE SCALE GENOMIC DNA]</scope>
    <source>
        <strain evidence="9 11">BIOML-A4</strain>
        <strain evidence="10 12">BIOML-A5</strain>
    </source>
</reference>
<feature type="transmembrane region" description="Helical" evidence="7">
    <location>
        <begin position="36"/>
        <end position="54"/>
    </location>
</feature>
<gene>
    <name evidence="10" type="ORF">GKD88_14625</name>
    <name evidence="9" type="ORF">GKE08_14955</name>
</gene>